<dbReference type="FunFam" id="3.30.460.30:FF:000001">
    <property type="entry name" value="Glutamyl-tRNA reductase"/>
    <property type="match status" value="1"/>
</dbReference>
<dbReference type="EC" id="1.2.1.70" evidence="3 9"/>
<dbReference type="InterPro" id="IPR015896">
    <property type="entry name" value="4pyrrol_synth_GluRdtase_dimer"/>
</dbReference>
<keyword evidence="6 9" id="KW-0627">Porphyrin biosynthesis</keyword>
<dbReference type="HAMAP" id="MF_00087">
    <property type="entry name" value="Glu_tRNA_reductase"/>
    <property type="match status" value="1"/>
</dbReference>
<dbReference type="Proteomes" id="UP001333710">
    <property type="component" value="Chromosome"/>
</dbReference>
<evidence type="ECO:0000256" key="7">
    <source>
        <dbReference type="ARBA" id="ARBA00047464"/>
    </source>
</evidence>
<comment type="similarity">
    <text evidence="2 9 14">Belongs to the glutamyl-tRNA reductase family.</text>
</comment>
<dbReference type="GO" id="GO:0019353">
    <property type="term" value="P:protoporphyrinogen IX biosynthetic process from glutamate"/>
    <property type="evidence" value="ECO:0007669"/>
    <property type="project" value="TreeGrafter"/>
</dbReference>
<keyword evidence="20" id="KW-1185">Reference proteome</keyword>
<dbReference type="Pfam" id="PF05201">
    <property type="entry name" value="GlutR_N"/>
    <property type="match status" value="1"/>
</dbReference>
<evidence type="ECO:0000256" key="6">
    <source>
        <dbReference type="ARBA" id="ARBA00023244"/>
    </source>
</evidence>
<dbReference type="InterPro" id="IPR006151">
    <property type="entry name" value="Shikm_DH/Glu-tRNA_Rdtase"/>
</dbReference>
<comment type="miscellaneous">
    <text evidence="9">During catalysis, the active site Cys acts as a nucleophile attacking the alpha-carbonyl group of tRNA-bound glutamate with the formation of a thioester intermediate between enzyme and glutamate, and the concomitant release of tRNA(Glu). The thioester intermediate is finally reduced by direct hydride transfer from NADPH, to form the product GSA.</text>
</comment>
<dbReference type="SUPFAM" id="SSF69075">
    <property type="entry name" value="Glutamyl tRNA-reductase dimerization domain"/>
    <property type="match status" value="1"/>
</dbReference>
<evidence type="ECO:0000256" key="9">
    <source>
        <dbReference type="HAMAP-Rule" id="MF_00087"/>
    </source>
</evidence>
<comment type="domain">
    <text evidence="9">Possesses an unusual extended V-shaped dimeric structure with each monomer consisting of three distinct domains arranged along a curved 'spinal' alpha-helix. The N-terminal catalytic domain specifically recognizes the glutamate moiety of the substrate. The second domain is the NADPH-binding domain, and the third C-terminal domain is responsible for dimerization.</text>
</comment>
<dbReference type="FunFam" id="3.40.50.720:FF:000031">
    <property type="entry name" value="Glutamyl-tRNA reductase"/>
    <property type="match status" value="1"/>
</dbReference>
<dbReference type="Gene3D" id="3.30.460.30">
    <property type="entry name" value="Glutamyl-tRNA reductase, N-terminal domain"/>
    <property type="match status" value="1"/>
</dbReference>
<evidence type="ECO:0000256" key="5">
    <source>
        <dbReference type="ARBA" id="ARBA00023002"/>
    </source>
</evidence>
<feature type="binding site" evidence="9 11">
    <location>
        <position position="118"/>
    </location>
    <ligand>
        <name>substrate</name>
    </ligand>
</feature>
<evidence type="ECO:0000256" key="11">
    <source>
        <dbReference type="PIRSR" id="PIRSR000445-2"/>
    </source>
</evidence>
<accession>A0AA48HPR7</accession>
<feature type="domain" description="Quinate/shikimate 5-dehydrogenase/glutamyl-tRNA reductase" evidence="17">
    <location>
        <begin position="169"/>
        <end position="304"/>
    </location>
</feature>
<comment type="pathway">
    <text evidence="1 9 14">Porphyrin-containing compound metabolism; protoporphyrin-IX biosynthesis; 5-aminolevulinate from L-glutamyl-tRNA(Glu): step 1/2.</text>
</comment>
<evidence type="ECO:0000256" key="14">
    <source>
        <dbReference type="RuleBase" id="RU000584"/>
    </source>
</evidence>
<evidence type="ECO:0000256" key="8">
    <source>
        <dbReference type="ARBA" id="ARBA00068659"/>
    </source>
</evidence>
<evidence type="ECO:0000259" key="17">
    <source>
        <dbReference type="Pfam" id="PF01488"/>
    </source>
</evidence>
<comment type="subunit">
    <text evidence="9">Homodimer.</text>
</comment>
<dbReference type="Pfam" id="PF01488">
    <property type="entry name" value="Shikimate_DH"/>
    <property type="match status" value="1"/>
</dbReference>
<feature type="binding site" evidence="9 11">
    <location>
        <begin position="112"/>
        <end position="114"/>
    </location>
    <ligand>
        <name>substrate</name>
    </ligand>
</feature>
<dbReference type="KEGG" id="pmaw:MACH26_19680"/>
<dbReference type="RefSeq" id="WP_338292464.1">
    <property type="nucleotide sequence ID" value="NZ_AP027272.1"/>
</dbReference>
<evidence type="ECO:0000313" key="19">
    <source>
        <dbReference type="EMBL" id="BDX06447.1"/>
    </source>
</evidence>
<dbReference type="InterPro" id="IPR000343">
    <property type="entry name" value="4pyrrol_synth_GluRdtase"/>
</dbReference>
<dbReference type="SUPFAM" id="SSF69742">
    <property type="entry name" value="Glutamyl tRNA-reductase catalytic, N-terminal domain"/>
    <property type="match status" value="1"/>
</dbReference>
<feature type="domain" description="Glutamyl-tRNA reductase N-terminal" evidence="18">
    <location>
        <begin position="6"/>
        <end position="154"/>
    </location>
</feature>
<dbReference type="PIRSF" id="PIRSF000445">
    <property type="entry name" value="4pyrrol_synth_GluRdtase"/>
    <property type="match status" value="1"/>
</dbReference>
<proteinExistence type="inferred from homology"/>
<dbReference type="NCBIfam" id="TIGR01035">
    <property type="entry name" value="hemA"/>
    <property type="match status" value="1"/>
</dbReference>
<feature type="binding site" evidence="9 11">
    <location>
        <begin position="49"/>
        <end position="52"/>
    </location>
    <ligand>
        <name>substrate</name>
    </ligand>
</feature>
<dbReference type="GO" id="GO:0050661">
    <property type="term" value="F:NADP binding"/>
    <property type="evidence" value="ECO:0007669"/>
    <property type="project" value="InterPro"/>
</dbReference>
<dbReference type="PANTHER" id="PTHR43013:SF1">
    <property type="entry name" value="GLUTAMYL-TRNA REDUCTASE"/>
    <property type="match status" value="1"/>
</dbReference>
<evidence type="ECO:0000256" key="12">
    <source>
        <dbReference type="PIRSR" id="PIRSR000445-3"/>
    </source>
</evidence>
<dbReference type="InterPro" id="IPR036453">
    <property type="entry name" value="GluRdtase_dimer_dom_sf"/>
</dbReference>
<evidence type="ECO:0000256" key="1">
    <source>
        <dbReference type="ARBA" id="ARBA00005059"/>
    </source>
</evidence>
<comment type="catalytic activity">
    <reaction evidence="7 9 14">
        <text>(S)-4-amino-5-oxopentanoate + tRNA(Glu) + NADP(+) = L-glutamyl-tRNA(Glu) + NADPH + H(+)</text>
        <dbReference type="Rhea" id="RHEA:12344"/>
        <dbReference type="Rhea" id="RHEA-COMP:9663"/>
        <dbReference type="Rhea" id="RHEA-COMP:9680"/>
        <dbReference type="ChEBI" id="CHEBI:15378"/>
        <dbReference type="ChEBI" id="CHEBI:57501"/>
        <dbReference type="ChEBI" id="CHEBI:57783"/>
        <dbReference type="ChEBI" id="CHEBI:58349"/>
        <dbReference type="ChEBI" id="CHEBI:78442"/>
        <dbReference type="ChEBI" id="CHEBI:78520"/>
        <dbReference type="EC" id="1.2.1.70"/>
    </reaction>
</comment>
<dbReference type="SUPFAM" id="SSF51735">
    <property type="entry name" value="NAD(P)-binding Rossmann-fold domains"/>
    <property type="match status" value="1"/>
</dbReference>
<evidence type="ECO:0000256" key="10">
    <source>
        <dbReference type="PIRSR" id="PIRSR000445-1"/>
    </source>
</evidence>
<dbReference type="GO" id="GO:0008883">
    <property type="term" value="F:glutamyl-tRNA reductase activity"/>
    <property type="evidence" value="ECO:0007669"/>
    <property type="project" value="UniProtKB-UniRule"/>
</dbReference>
<feature type="binding site" evidence="9 12">
    <location>
        <begin position="187"/>
        <end position="192"/>
    </location>
    <ligand>
        <name>NADP(+)</name>
        <dbReference type="ChEBI" id="CHEBI:58349"/>
    </ligand>
</feature>
<keyword evidence="15" id="KW-0175">Coiled coil</keyword>
<gene>
    <name evidence="9 19" type="primary">hemA</name>
    <name evidence="19" type="ORF">MACH26_19680</name>
</gene>
<evidence type="ECO:0000256" key="13">
    <source>
        <dbReference type="PIRSR" id="PIRSR000445-4"/>
    </source>
</evidence>
<dbReference type="InterPro" id="IPR036343">
    <property type="entry name" value="GluRdtase_N_sf"/>
</dbReference>
<organism evidence="19 20">
    <name type="scientific">Planctobacterium marinum</name>
    <dbReference type="NCBI Taxonomy" id="1631968"/>
    <lineage>
        <taxon>Bacteria</taxon>
        <taxon>Pseudomonadati</taxon>
        <taxon>Pseudomonadota</taxon>
        <taxon>Gammaproteobacteria</taxon>
        <taxon>Alteromonadales</taxon>
        <taxon>Alteromonadaceae</taxon>
        <taxon>Planctobacterium</taxon>
    </lineage>
</organism>
<dbReference type="AlphaFoldDB" id="A0AA48HPR7"/>
<dbReference type="Gene3D" id="3.40.50.720">
    <property type="entry name" value="NAD(P)-binding Rossmann-like Domain"/>
    <property type="match status" value="1"/>
</dbReference>
<dbReference type="CDD" id="cd05213">
    <property type="entry name" value="NAD_bind_Glutamyl_tRNA_reduct"/>
    <property type="match status" value="1"/>
</dbReference>
<feature type="site" description="Important for activity" evidence="9 13">
    <location>
        <position position="97"/>
    </location>
</feature>
<protein>
    <recommendedName>
        <fullName evidence="8 9">Glutamyl-tRNA reductase</fullName>
        <shortName evidence="9">GluTR</shortName>
        <ecNumber evidence="3 9">1.2.1.70</ecNumber>
    </recommendedName>
</protein>
<dbReference type="EMBL" id="AP027272">
    <property type="protein sequence ID" value="BDX06447.1"/>
    <property type="molecule type" value="Genomic_DNA"/>
</dbReference>
<dbReference type="InterPro" id="IPR036291">
    <property type="entry name" value="NAD(P)-bd_dom_sf"/>
</dbReference>
<evidence type="ECO:0000313" key="20">
    <source>
        <dbReference type="Proteomes" id="UP001333710"/>
    </source>
</evidence>
<evidence type="ECO:0000259" key="18">
    <source>
        <dbReference type="Pfam" id="PF05201"/>
    </source>
</evidence>
<feature type="domain" description="Tetrapyrrole biosynthesis glutamyl-tRNA reductase dimerisation" evidence="16">
    <location>
        <begin position="318"/>
        <end position="413"/>
    </location>
</feature>
<evidence type="ECO:0000256" key="15">
    <source>
        <dbReference type="SAM" id="Coils"/>
    </source>
</evidence>
<evidence type="ECO:0000256" key="4">
    <source>
        <dbReference type="ARBA" id="ARBA00022857"/>
    </source>
</evidence>
<feature type="binding site" evidence="9 11">
    <location>
        <position position="107"/>
    </location>
    <ligand>
        <name>substrate</name>
    </ligand>
</feature>
<sequence>MSLLTIGVNHDTAPVEIREKVAFSPELLLEALTELGEQEQVNESVILSTCNRTELYIDVDDINKEALVKWLADFHSLPLAELNEMIYSHTEVAAVEHLMSVASGLNSLILGEPQILGQLKQAYTSAKHVGTVSGNFERLFQTVFAAAKRVRTETDIGENAVSVAFAAVQLAKHIFTDVSESKVLLIGAGETIELVAKHLADQGVGQMVVANRTLSRGQELAAQFNASTITLSQLHTRLSEADIVISSTASQLPLVGKGMVETALKQRRYKPMLLIDLAVPRDIEEECEELDGAYLYTVDDLQSIVAQNVASRQKAADEAKSMIAEEVGKWVSWQNRQQHSDLIKQLRANHEIEKQKLLQRAKNLLSEGAEPEAVMTELANKLTNALSHAPTHAIKKAAEEQDTTLLKKLSEAYKLETNK</sequence>
<evidence type="ECO:0000259" key="16">
    <source>
        <dbReference type="Pfam" id="PF00745"/>
    </source>
</evidence>
<dbReference type="InterPro" id="IPR015895">
    <property type="entry name" value="4pyrrol_synth_GluRdtase_N"/>
</dbReference>
<name>A0AA48HPR7_9ALTE</name>
<feature type="active site" description="Nucleophile" evidence="9 10">
    <location>
        <position position="50"/>
    </location>
</feature>
<keyword evidence="5 9" id="KW-0560">Oxidoreductase</keyword>
<dbReference type="PANTHER" id="PTHR43013">
    <property type="entry name" value="GLUTAMYL-TRNA REDUCTASE"/>
    <property type="match status" value="1"/>
</dbReference>
<reference evidence="19" key="1">
    <citation type="submission" date="2023-01" db="EMBL/GenBank/DDBJ databases">
        <title>Complete genome sequence of Planctobacterium marinum strain Dej080120_11.</title>
        <authorList>
            <person name="Ueki S."/>
            <person name="Maruyama F."/>
        </authorList>
    </citation>
    <scope>NUCLEOTIDE SEQUENCE</scope>
    <source>
        <strain evidence="19">Dej080120_11</strain>
    </source>
</reference>
<evidence type="ECO:0000256" key="3">
    <source>
        <dbReference type="ARBA" id="ARBA00012970"/>
    </source>
</evidence>
<feature type="coiled-coil region" evidence="15">
    <location>
        <begin position="336"/>
        <end position="367"/>
    </location>
</feature>
<comment type="function">
    <text evidence="9">Catalyzes the NADPH-dependent reduction of glutamyl-tRNA(Glu) to glutamate 1-semialdehyde (GSA).</text>
</comment>
<evidence type="ECO:0000256" key="2">
    <source>
        <dbReference type="ARBA" id="ARBA00005916"/>
    </source>
</evidence>
<dbReference type="Pfam" id="PF00745">
    <property type="entry name" value="GlutR_dimer"/>
    <property type="match status" value="1"/>
</dbReference>
<keyword evidence="4 9" id="KW-0521">NADP</keyword>